<protein>
    <recommendedName>
        <fullName evidence="4">EF-hand domain-containing protein</fullName>
    </recommendedName>
</protein>
<keyword evidence="6" id="KW-1185">Reference proteome</keyword>
<dbReference type="Proteomes" id="UP001177023">
    <property type="component" value="Unassembled WGS sequence"/>
</dbReference>
<dbReference type="PROSITE" id="PS50222">
    <property type="entry name" value="EF_HAND_2"/>
    <property type="match status" value="1"/>
</dbReference>
<dbReference type="Pfam" id="PF13202">
    <property type="entry name" value="EF-hand_5"/>
    <property type="match status" value="1"/>
</dbReference>
<proteinExistence type="predicted"/>
<accession>A0AA36G920</accession>
<keyword evidence="3" id="KW-0106">Calcium</keyword>
<dbReference type="GO" id="GO:0035303">
    <property type="term" value="P:regulation of dephosphorylation"/>
    <property type="evidence" value="ECO:0007669"/>
    <property type="project" value="InterPro"/>
</dbReference>
<evidence type="ECO:0000259" key="4">
    <source>
        <dbReference type="PROSITE" id="PS50222"/>
    </source>
</evidence>
<dbReference type="EMBL" id="CATQJA010002648">
    <property type="protein sequence ID" value="CAJ0577023.1"/>
    <property type="molecule type" value="Genomic_DNA"/>
</dbReference>
<reference evidence="5" key="1">
    <citation type="submission" date="2023-06" db="EMBL/GenBank/DDBJ databases">
        <authorList>
            <person name="Delattre M."/>
        </authorList>
    </citation>
    <scope>NUCLEOTIDE SEQUENCE</scope>
    <source>
        <strain evidence="5">AF72</strain>
    </source>
</reference>
<sequence length="389" mass="44745">MPARPSEICLRLNIEALCAYLDAEKPLLPEPDEVHRFLDAVNKYGKHCSSTGEFSLSLEELKKSLLDPACPKFYRERLSSPFVQLSIFKNFSNAYFRVPVEDFQLVVETINDYVVERWKLTAYAATNGRILGEKDMNEYLTAFIREYANFPEEDVDYALCIYRSKFSFCLDGAGTSNYQIKDLLSSGLVREMRDSLALDSNNWFSKTNLLRILGEFQALDTNQDGLLNYEELKAMEDVNPEFVYRLCQKKMSFENDGIDFGAFCTYRLAMDNPHCLATCRYLFDIFDGDGDGLLTIEDLRALLVALRKKLYEREYMDIPKSDDVLLAEMLDCVGCADLQRMSLKQICRSGLAHVFLRIFVNTEEFINYDLRETEPEKDPAGPISSRLYP</sequence>
<feature type="non-terminal residue" evidence="5">
    <location>
        <position position="1"/>
    </location>
</feature>
<dbReference type="PROSITE" id="PS00018">
    <property type="entry name" value="EF_HAND_1"/>
    <property type="match status" value="2"/>
</dbReference>
<evidence type="ECO:0000256" key="3">
    <source>
        <dbReference type="ARBA" id="ARBA00022837"/>
    </source>
</evidence>
<feature type="domain" description="EF-hand" evidence="4">
    <location>
        <begin position="274"/>
        <end position="309"/>
    </location>
</feature>
<dbReference type="GO" id="GO:0005737">
    <property type="term" value="C:cytoplasm"/>
    <property type="evidence" value="ECO:0007669"/>
    <property type="project" value="UniProtKB-SubCell"/>
</dbReference>
<dbReference type="InterPro" id="IPR039865">
    <property type="entry name" value="PPP2R3C"/>
</dbReference>
<dbReference type="PANTHER" id="PTHR12085:SF3">
    <property type="entry name" value="SERINE_THREONINE-PROTEIN PHOSPHATASE 2A REGULATORY SUBUNIT B'' SUBUNIT GAMMA"/>
    <property type="match status" value="1"/>
</dbReference>
<dbReference type="Pfam" id="PF13405">
    <property type="entry name" value="EF-hand_6"/>
    <property type="match status" value="1"/>
</dbReference>
<dbReference type="GO" id="GO:0000226">
    <property type="term" value="P:microtubule cytoskeleton organization"/>
    <property type="evidence" value="ECO:0007669"/>
    <property type="project" value="TreeGrafter"/>
</dbReference>
<dbReference type="InterPro" id="IPR002048">
    <property type="entry name" value="EF_hand_dom"/>
</dbReference>
<dbReference type="Gene3D" id="1.10.238.10">
    <property type="entry name" value="EF-hand"/>
    <property type="match status" value="1"/>
</dbReference>
<gene>
    <name evidence="5" type="ORF">MSPICULIGERA_LOCUS15303</name>
</gene>
<evidence type="ECO:0000256" key="2">
    <source>
        <dbReference type="ARBA" id="ARBA00022490"/>
    </source>
</evidence>
<comment type="subcellular location">
    <subcellularLocation>
        <location evidence="1">Cytoplasm</location>
    </subcellularLocation>
</comment>
<dbReference type="AlphaFoldDB" id="A0AA36G920"/>
<dbReference type="GO" id="GO:0005509">
    <property type="term" value="F:calcium ion binding"/>
    <property type="evidence" value="ECO:0007669"/>
    <property type="project" value="InterPro"/>
</dbReference>
<dbReference type="InterPro" id="IPR011992">
    <property type="entry name" value="EF-hand-dom_pair"/>
</dbReference>
<organism evidence="5 6">
    <name type="scientific">Mesorhabditis spiculigera</name>
    <dbReference type="NCBI Taxonomy" id="96644"/>
    <lineage>
        <taxon>Eukaryota</taxon>
        <taxon>Metazoa</taxon>
        <taxon>Ecdysozoa</taxon>
        <taxon>Nematoda</taxon>
        <taxon>Chromadorea</taxon>
        <taxon>Rhabditida</taxon>
        <taxon>Rhabditina</taxon>
        <taxon>Rhabditomorpha</taxon>
        <taxon>Rhabditoidea</taxon>
        <taxon>Rhabditidae</taxon>
        <taxon>Mesorhabditinae</taxon>
        <taxon>Mesorhabditis</taxon>
    </lineage>
</organism>
<keyword evidence="2" id="KW-0963">Cytoplasm</keyword>
<comment type="caution">
    <text evidence="5">The sequence shown here is derived from an EMBL/GenBank/DDBJ whole genome shotgun (WGS) entry which is preliminary data.</text>
</comment>
<evidence type="ECO:0000313" key="6">
    <source>
        <dbReference type="Proteomes" id="UP001177023"/>
    </source>
</evidence>
<evidence type="ECO:0000313" key="5">
    <source>
        <dbReference type="EMBL" id="CAJ0577023.1"/>
    </source>
</evidence>
<evidence type="ECO:0000256" key="1">
    <source>
        <dbReference type="ARBA" id="ARBA00004496"/>
    </source>
</evidence>
<dbReference type="SUPFAM" id="SSF47473">
    <property type="entry name" value="EF-hand"/>
    <property type="match status" value="1"/>
</dbReference>
<dbReference type="GO" id="GO:0005819">
    <property type="term" value="C:spindle"/>
    <property type="evidence" value="ECO:0007669"/>
    <property type="project" value="TreeGrafter"/>
</dbReference>
<name>A0AA36G920_9BILA</name>
<dbReference type="GO" id="GO:0030865">
    <property type="term" value="P:cortical cytoskeleton organization"/>
    <property type="evidence" value="ECO:0007669"/>
    <property type="project" value="TreeGrafter"/>
</dbReference>
<dbReference type="InterPro" id="IPR018247">
    <property type="entry name" value="EF_Hand_1_Ca_BS"/>
</dbReference>
<dbReference type="PANTHER" id="PTHR12085">
    <property type="entry name" value="SERINE/THREONINE-PROTEIN PHOSPHATASE 2A REGULATORY SUBUNIT B'' SUBUNIT GAMMA"/>
    <property type="match status" value="1"/>
</dbReference>